<evidence type="ECO:0000313" key="8">
    <source>
        <dbReference type="Proteomes" id="UP000316079"/>
    </source>
</evidence>
<dbReference type="PANTHER" id="PTHR31258">
    <property type="entry name" value="KERATINOCYTE-ASSOCIATED PROTEIN 3"/>
    <property type="match status" value="1"/>
</dbReference>
<keyword evidence="5 6" id="KW-0472">Membrane</keyword>
<keyword evidence="3 6" id="KW-0812">Transmembrane</keyword>
<evidence type="ECO:0000256" key="5">
    <source>
        <dbReference type="ARBA" id="ARBA00023136"/>
    </source>
</evidence>
<feature type="transmembrane region" description="Helical" evidence="6">
    <location>
        <begin position="121"/>
        <end position="144"/>
    </location>
</feature>
<evidence type="ECO:0000256" key="3">
    <source>
        <dbReference type="ARBA" id="ARBA00022692"/>
    </source>
</evidence>
<dbReference type="Proteomes" id="UP000316079">
    <property type="component" value="Unassembled WGS sequence"/>
</dbReference>
<comment type="caution">
    <text evidence="7">The sequence shown here is derived from an EMBL/GenBank/DDBJ whole genome shotgun (WGS) entry which is preliminary data.</text>
</comment>
<accession>A0A553Q357</accession>
<gene>
    <name evidence="7" type="ORF">DNTS_025460</name>
</gene>
<feature type="transmembrane region" description="Helical" evidence="6">
    <location>
        <begin position="89"/>
        <end position="109"/>
    </location>
</feature>
<evidence type="ECO:0008006" key="9">
    <source>
        <dbReference type="Google" id="ProtNLM"/>
    </source>
</evidence>
<evidence type="ECO:0000256" key="2">
    <source>
        <dbReference type="ARBA" id="ARBA00011030"/>
    </source>
</evidence>
<comment type="similarity">
    <text evidence="2">Belongs to the TMEM54 family.</text>
</comment>
<sequence>TYFQKRYEIELTIKNNSSNGKIGISYLSLTQLGLCCGSLEEQKGQMKMGLCMVLVGHVNFLLGALVHGVVLRHFSLQRGQAMESAISNVIALVAGMLGAIIGIHTIVLSKNRTNKVLTWSLLVLSAVAALVSAASVVGLTVSLIKTLIHGEKRLLTYCGYSDGRSDLIIANECPFDPTRIFSTTVVLWVPLILMSAVEVLFSCRLLKLCMCSLGVSCCLHKQPSLNKGRLMKPPRLPEFIYAPQSAGCQGDVERKLPVRPPVQHNSRPPSLITACGRNCEQPGASPFNRAALERNSIWI</sequence>
<keyword evidence="8" id="KW-1185">Reference proteome</keyword>
<proteinExistence type="inferred from homology"/>
<evidence type="ECO:0000256" key="4">
    <source>
        <dbReference type="ARBA" id="ARBA00022989"/>
    </source>
</evidence>
<dbReference type="STRING" id="623744.A0A553Q357"/>
<feature type="transmembrane region" description="Helical" evidence="6">
    <location>
        <begin position="48"/>
        <end position="69"/>
    </location>
</feature>
<dbReference type="InterPro" id="IPR020977">
    <property type="entry name" value="Beta-casein-like"/>
</dbReference>
<feature type="non-terminal residue" evidence="7">
    <location>
        <position position="1"/>
    </location>
</feature>
<comment type="subcellular location">
    <subcellularLocation>
        <location evidence="1">Membrane</location>
        <topology evidence="1">Multi-pass membrane protein</topology>
    </subcellularLocation>
</comment>
<keyword evidence="4 6" id="KW-1133">Transmembrane helix</keyword>
<name>A0A553Q357_9TELE</name>
<dbReference type="AlphaFoldDB" id="A0A553Q357"/>
<protein>
    <recommendedName>
        <fullName evidence="9">Transmembrane protein 54b</fullName>
    </recommendedName>
</protein>
<feature type="transmembrane region" description="Helical" evidence="6">
    <location>
        <begin position="180"/>
        <end position="201"/>
    </location>
</feature>
<dbReference type="Pfam" id="PF12304">
    <property type="entry name" value="BCLP"/>
    <property type="match status" value="1"/>
</dbReference>
<dbReference type="PANTHER" id="PTHR31258:SF5">
    <property type="entry name" value="TMEM54 PROTEIN-RELATED"/>
    <property type="match status" value="1"/>
</dbReference>
<reference evidence="7 8" key="1">
    <citation type="journal article" date="2019" name="Sci. Data">
        <title>Hybrid genome assembly and annotation of Danionella translucida.</title>
        <authorList>
            <person name="Kadobianskyi M."/>
            <person name="Schulze L."/>
            <person name="Schuelke M."/>
            <person name="Judkewitz B."/>
        </authorList>
    </citation>
    <scope>NUCLEOTIDE SEQUENCE [LARGE SCALE GENOMIC DNA]</scope>
    <source>
        <strain evidence="7 8">Bolton</strain>
    </source>
</reference>
<evidence type="ECO:0000313" key="7">
    <source>
        <dbReference type="EMBL" id="TRY84373.1"/>
    </source>
</evidence>
<evidence type="ECO:0000256" key="6">
    <source>
        <dbReference type="SAM" id="Phobius"/>
    </source>
</evidence>
<organism evidence="7 8">
    <name type="scientific">Danionella cerebrum</name>
    <dbReference type="NCBI Taxonomy" id="2873325"/>
    <lineage>
        <taxon>Eukaryota</taxon>
        <taxon>Metazoa</taxon>
        <taxon>Chordata</taxon>
        <taxon>Craniata</taxon>
        <taxon>Vertebrata</taxon>
        <taxon>Euteleostomi</taxon>
        <taxon>Actinopterygii</taxon>
        <taxon>Neopterygii</taxon>
        <taxon>Teleostei</taxon>
        <taxon>Ostariophysi</taxon>
        <taxon>Cypriniformes</taxon>
        <taxon>Danionidae</taxon>
        <taxon>Danioninae</taxon>
        <taxon>Danionella</taxon>
    </lineage>
</organism>
<evidence type="ECO:0000256" key="1">
    <source>
        <dbReference type="ARBA" id="ARBA00004141"/>
    </source>
</evidence>
<dbReference type="EMBL" id="SRMA01026411">
    <property type="protein sequence ID" value="TRY84373.1"/>
    <property type="molecule type" value="Genomic_DNA"/>
</dbReference>
<dbReference type="GO" id="GO:0016020">
    <property type="term" value="C:membrane"/>
    <property type="evidence" value="ECO:0007669"/>
    <property type="project" value="UniProtKB-SubCell"/>
</dbReference>
<dbReference type="OrthoDB" id="9389418at2759"/>